<dbReference type="PANTHER" id="PTHR36194">
    <property type="entry name" value="S-LAYER-LIKE PROTEIN"/>
    <property type="match status" value="1"/>
</dbReference>
<dbReference type="KEGG" id="rci:RCIX2146"/>
<sequence>MPGVTVVIQDGECRPIGSVQSASDGSFCYNQVPIESGSGTFRIAAVMDKDGVHIQENTAFFMVYPLKTTTQDVRFYTYPSSGMGTLYGVITSDDYLIREVAGVVYIDNGMYTIYEGNAGGRWSFWLPAGNYVVWAETNKNLTTYKSQNYTVTVPTDDYGYLPIYLPLKEQAPYHIQPTVQRNIVYGHVTQKNGYPLSGATVELFRYVAGGSELVDSTKTNSTGDYCFYNVNARTVSEKFLVKISCELGGQLYEQSSAPFEVYYANTIGKKHEYYIPLSLNVASTGNLNVITTPTGARVHIDDIDTGKLTPCNLSDITVGRHTVTLILDGYYNDTSDVNIEPDKTLLLNRTMQISTGTITIDAMPADARIYLNDQYIGTGIVNIPRAPAGKYKYKIVRDEYQSETGSFDLIPGREVSKSFDMVAVPSLSLTYLSYLLNNMIKALASLF</sequence>
<feature type="domain" description="PEGA" evidence="1">
    <location>
        <begin position="356"/>
        <end position="402"/>
    </location>
</feature>
<evidence type="ECO:0000313" key="2">
    <source>
        <dbReference type="EMBL" id="CAJ37272.1"/>
    </source>
</evidence>
<gene>
    <name evidence="2" type="ORF">RCIX2146</name>
</gene>
<dbReference type="EMBL" id="AM114193">
    <property type="protein sequence ID" value="CAJ37272.1"/>
    <property type="molecule type" value="Genomic_DNA"/>
</dbReference>
<dbReference type="AlphaFoldDB" id="Q0W2X1"/>
<dbReference type="Pfam" id="PF08308">
    <property type="entry name" value="PEGA"/>
    <property type="match status" value="2"/>
</dbReference>
<reference evidence="2 3" key="1">
    <citation type="journal article" date="2006" name="Science">
        <title>Genome of rice cluster I archaea -- the key methane producers in the rice rhizosphere.</title>
        <authorList>
            <person name="Erkel C."/>
            <person name="Kube M."/>
            <person name="Reinhardt R."/>
            <person name="Liesack W."/>
        </authorList>
    </citation>
    <scope>NUCLEOTIDE SEQUENCE [LARGE SCALE GENOMIC DNA]</scope>
    <source>
        <strain evidence="3">DSM 22066 / NBRC 105507 / MRE50</strain>
    </source>
</reference>
<dbReference type="eggNOG" id="arCOG03264">
    <property type="taxonomic scope" value="Archaea"/>
</dbReference>
<protein>
    <recommendedName>
        <fullName evidence="1">PEGA domain-containing protein</fullName>
    </recommendedName>
</protein>
<dbReference type="PANTHER" id="PTHR36194:SF1">
    <property type="entry name" value="S-LAYER-LIKE PROTEIN"/>
    <property type="match status" value="1"/>
</dbReference>
<accession>Q0W2X1</accession>
<feature type="domain" description="PEGA" evidence="1">
    <location>
        <begin position="285"/>
        <end position="352"/>
    </location>
</feature>
<evidence type="ECO:0000313" key="3">
    <source>
        <dbReference type="Proteomes" id="UP000000663"/>
    </source>
</evidence>
<dbReference type="InterPro" id="IPR013229">
    <property type="entry name" value="PEGA"/>
</dbReference>
<proteinExistence type="predicted"/>
<dbReference type="SUPFAM" id="SSF49478">
    <property type="entry name" value="Cna protein B-type domain"/>
    <property type="match status" value="1"/>
</dbReference>
<organism evidence="2 3">
    <name type="scientific">Methanocella arvoryzae (strain DSM 22066 / NBRC 105507 / MRE50)</name>
    <dbReference type="NCBI Taxonomy" id="351160"/>
    <lineage>
        <taxon>Archaea</taxon>
        <taxon>Methanobacteriati</taxon>
        <taxon>Methanobacteriota</taxon>
        <taxon>Stenosarchaea group</taxon>
        <taxon>Methanomicrobia</taxon>
        <taxon>Methanocellales</taxon>
        <taxon>Methanocellaceae</taxon>
        <taxon>Methanocella</taxon>
    </lineage>
</organism>
<dbReference type="STRING" id="351160.RCIX2146"/>
<name>Q0W2X1_METAR</name>
<evidence type="ECO:0000259" key="1">
    <source>
        <dbReference type="Pfam" id="PF08308"/>
    </source>
</evidence>
<keyword evidence="3" id="KW-1185">Reference proteome</keyword>
<dbReference type="Proteomes" id="UP000000663">
    <property type="component" value="Chromosome"/>
</dbReference>